<protein>
    <submittedName>
        <fullName evidence="8">Related to Vacuole morphology and inheritance protein 14</fullName>
    </submittedName>
</protein>
<dbReference type="Pfam" id="PF12755">
    <property type="entry name" value="Vac14_Fab1_bd"/>
    <property type="match status" value="1"/>
</dbReference>
<dbReference type="InterPro" id="IPR016024">
    <property type="entry name" value="ARM-type_fold"/>
</dbReference>
<name>A0A376B164_9ASCO</name>
<dbReference type="GO" id="GO:0010008">
    <property type="term" value="C:endosome membrane"/>
    <property type="evidence" value="ECO:0007669"/>
    <property type="project" value="TreeGrafter"/>
</dbReference>
<comment type="subcellular location">
    <subcellularLocation>
        <location evidence="1">Endomembrane system</location>
    </subcellularLocation>
</comment>
<dbReference type="Proteomes" id="UP000262825">
    <property type="component" value="Unassembled WGS sequence"/>
</dbReference>
<accession>A0A376B164</accession>
<dbReference type="Gene3D" id="1.25.10.10">
    <property type="entry name" value="Leucine-rich Repeat Variant"/>
    <property type="match status" value="3"/>
</dbReference>
<dbReference type="InterPro" id="IPR021133">
    <property type="entry name" value="HEAT_type_2"/>
</dbReference>
<evidence type="ECO:0000256" key="2">
    <source>
        <dbReference type="ARBA" id="ARBA00010225"/>
    </source>
</evidence>
<keyword evidence="3" id="KW-0677">Repeat</keyword>
<dbReference type="PANTHER" id="PTHR16023:SF0">
    <property type="entry name" value="PROTEIN VAC14 HOMOLOG"/>
    <property type="match status" value="1"/>
</dbReference>
<evidence type="ECO:0000256" key="5">
    <source>
        <dbReference type="PROSITE-ProRule" id="PRU00103"/>
    </source>
</evidence>
<evidence type="ECO:0000256" key="4">
    <source>
        <dbReference type="ARBA" id="ARBA00023136"/>
    </source>
</evidence>
<evidence type="ECO:0000313" key="9">
    <source>
        <dbReference type="Proteomes" id="UP000262825"/>
    </source>
</evidence>
<evidence type="ECO:0000313" key="8">
    <source>
        <dbReference type="EMBL" id="SSD58382.1"/>
    </source>
</evidence>
<dbReference type="PROSITE" id="PS50077">
    <property type="entry name" value="HEAT_REPEAT"/>
    <property type="match status" value="1"/>
</dbReference>
<dbReference type="GO" id="GO:0006661">
    <property type="term" value="P:phosphatidylinositol biosynthetic process"/>
    <property type="evidence" value="ECO:0007669"/>
    <property type="project" value="InterPro"/>
</dbReference>
<dbReference type="AlphaFoldDB" id="A0A376B164"/>
<proteinExistence type="inferred from homology"/>
<sequence length="971" mass="108790">MDKAILKGLCDKLYEKRKNAALELEKAIKKSIDEHNTEKIEIVINELSDPDYPLSVEKSVARIARLMGLAAVSIALGPINLPSYLSHIIPSVLICFADQNDQVRFYACESLYNISKIAKGEILVYFNEIFDILCKITSDQVSSVKGAASLLDKLIKDIVSEFASSYVSVVNNDPKDLPPATKINSLTGDVLQERYEQDPKNNLAFSLPHFIPLLEERIYANNPNTRMFLVSWLQVISDSPDLELISYLPSYLGGLFTFLGDSHRDIRVVTANLLNQILQEIKRVCEIKALLKANLKQQPQKQPTNRLPSDDIANKKIIEGPLISERKKTLMNAFEQLSMGDLDGTKSNATIGTTNNGTAVTGANTIGATTATNTTNNSSNGNNSNTISSSGINKSESVNTTTTSAALSQNNEKHDDGIEQQQVQTSDLNSATLSIGNIRNGEEYVPGQDIHLDFPKIITVLINSLNSSEPDVQIVVLKWLEIILELSPRDFLQCLSRLLALLLKHLSDSNKNISESAARVNYKLMDLTSKFDYKSSKNYSSMVNNLSLNFREGNATTKVACLDWLIFIYRKMSDDQLLDHNDSIFYTLLKSLSDEDNRVVSKSLELLSIMCSNGNNEQYFQNFLVKVLDLLKNEFGMLKTRTNFILRQLCAKLSAEPVYKITSQLLDKRSKDDLPFVRMMIQIMSTDLIVAPELGPLRKKLKRNEDWSFFSIIFKCWCHNPSSLLNLCLISGNYELAYNVLQQFVENDLISVNNLLQLDILVQFLESPVFASLRLHLLEYEQYPYLYKSLYAILMILPQSKAFHTLNTRLNSITKLISITESSSLSLNKRNLSQSHFPRHESSASSTQSLSACSSKSLIQNSFQLFDLLDYFKTVCAEDSQTLENGTCNNGSDSKNNNEYNRMDSIHTVCEPDTQTTDEIATPKLSKSTFETTNPADILNQHLTNLAPTTAVEDDSVSVIYRPPPSSKQDL</sequence>
<dbReference type="InterPro" id="IPR011989">
    <property type="entry name" value="ARM-like"/>
</dbReference>
<feature type="region of interest" description="Disordered" evidence="6">
    <location>
        <begin position="370"/>
        <end position="405"/>
    </location>
</feature>
<dbReference type="GO" id="GO:0000329">
    <property type="term" value="C:fungal-type vacuole membrane"/>
    <property type="evidence" value="ECO:0007669"/>
    <property type="project" value="TreeGrafter"/>
</dbReference>
<gene>
    <name evidence="8" type="ORF">SCODWIG_00143</name>
</gene>
<dbReference type="EMBL" id="UFAJ01000009">
    <property type="protein sequence ID" value="SSD58382.1"/>
    <property type="molecule type" value="Genomic_DNA"/>
</dbReference>
<dbReference type="SUPFAM" id="SSF48371">
    <property type="entry name" value="ARM repeat"/>
    <property type="match status" value="1"/>
</dbReference>
<reference evidence="9" key="1">
    <citation type="submission" date="2018-06" db="EMBL/GenBank/DDBJ databases">
        <authorList>
            <person name="Guldener U."/>
        </authorList>
    </citation>
    <scope>NUCLEOTIDE SEQUENCE [LARGE SCALE GENOMIC DNA]</scope>
    <source>
        <strain evidence="9">UTAD17</strain>
    </source>
</reference>
<evidence type="ECO:0000256" key="1">
    <source>
        <dbReference type="ARBA" id="ARBA00004308"/>
    </source>
</evidence>
<dbReference type="GO" id="GO:0070772">
    <property type="term" value="C:PAS complex"/>
    <property type="evidence" value="ECO:0007669"/>
    <property type="project" value="InterPro"/>
</dbReference>
<feature type="repeat" description="HEAT" evidence="5">
    <location>
        <begin position="88"/>
        <end position="123"/>
    </location>
</feature>
<feature type="compositionally biased region" description="Low complexity" evidence="6">
    <location>
        <begin position="370"/>
        <end position="393"/>
    </location>
</feature>
<dbReference type="InterPro" id="IPR026825">
    <property type="entry name" value="Vac14"/>
</dbReference>
<evidence type="ECO:0000259" key="7">
    <source>
        <dbReference type="Pfam" id="PF11916"/>
    </source>
</evidence>
<dbReference type="PANTHER" id="PTHR16023">
    <property type="entry name" value="TAX1 BINDING PROTEIN-RELATED"/>
    <property type="match status" value="1"/>
</dbReference>
<evidence type="ECO:0000256" key="6">
    <source>
        <dbReference type="SAM" id="MobiDB-lite"/>
    </source>
</evidence>
<keyword evidence="4" id="KW-0472">Membrane</keyword>
<dbReference type="VEuPathDB" id="FungiDB:SCODWIG_00143"/>
<dbReference type="InterPro" id="IPR021841">
    <property type="entry name" value="VAC14_Fig4p-bd"/>
</dbReference>
<feature type="domain" description="Vacuolar protein 14 C-terminal Fig4-binding" evidence="7">
    <location>
        <begin position="637"/>
        <end position="813"/>
    </location>
</feature>
<comment type="similarity">
    <text evidence="2">Belongs to the VAC14 family.</text>
</comment>
<organism evidence="8 9">
    <name type="scientific">Saccharomycodes ludwigii</name>
    <dbReference type="NCBI Taxonomy" id="36035"/>
    <lineage>
        <taxon>Eukaryota</taxon>
        <taxon>Fungi</taxon>
        <taxon>Dikarya</taxon>
        <taxon>Ascomycota</taxon>
        <taxon>Saccharomycotina</taxon>
        <taxon>Saccharomycetes</taxon>
        <taxon>Saccharomycodales</taxon>
        <taxon>Saccharomycodaceae</taxon>
        <taxon>Saccharomycodes</taxon>
    </lineage>
</organism>
<keyword evidence="9" id="KW-1185">Reference proteome</keyword>
<evidence type="ECO:0000256" key="3">
    <source>
        <dbReference type="ARBA" id="ARBA00022737"/>
    </source>
</evidence>
<dbReference type="Pfam" id="PF11916">
    <property type="entry name" value="Vac14_Fig4_bd"/>
    <property type="match status" value="1"/>
</dbReference>
<feature type="compositionally biased region" description="Polar residues" evidence="6">
    <location>
        <begin position="394"/>
        <end position="405"/>
    </location>
</feature>